<dbReference type="Proteomes" id="UP001549106">
    <property type="component" value="Unassembled WGS sequence"/>
</dbReference>
<comment type="pathway">
    <text evidence="2 10">Cofactor biosynthesis; NAD(+) biosynthesis; deamido-NAD(+) from nicotinate D-ribonucleotide: step 1/1.</text>
</comment>
<feature type="domain" description="Cytidyltransferase-like" evidence="11">
    <location>
        <begin position="10"/>
        <end position="178"/>
    </location>
</feature>
<dbReference type="Gene3D" id="3.40.50.620">
    <property type="entry name" value="HUPs"/>
    <property type="match status" value="1"/>
</dbReference>
<evidence type="ECO:0000256" key="3">
    <source>
        <dbReference type="ARBA" id="ARBA00022642"/>
    </source>
</evidence>
<evidence type="ECO:0000256" key="6">
    <source>
        <dbReference type="ARBA" id="ARBA00022741"/>
    </source>
</evidence>
<keyword evidence="5 10" id="KW-0548">Nucleotidyltransferase</keyword>
<dbReference type="GO" id="GO:0004515">
    <property type="term" value="F:nicotinate-nucleotide adenylyltransferase activity"/>
    <property type="evidence" value="ECO:0007669"/>
    <property type="project" value="UniProtKB-EC"/>
</dbReference>
<evidence type="ECO:0000313" key="12">
    <source>
        <dbReference type="EMBL" id="MET3749853.1"/>
    </source>
</evidence>
<dbReference type="NCBIfam" id="NF000840">
    <property type="entry name" value="PRK00071.1-3"/>
    <property type="match status" value="1"/>
</dbReference>
<dbReference type="NCBIfam" id="TIGR00125">
    <property type="entry name" value="cyt_tran_rel"/>
    <property type="match status" value="1"/>
</dbReference>
<dbReference type="RefSeq" id="WP_257464160.1">
    <property type="nucleotide sequence ID" value="NZ_BAABXP010000006.1"/>
</dbReference>
<comment type="caution">
    <text evidence="12">The sequence shown here is derived from an EMBL/GenBank/DDBJ whole genome shotgun (WGS) entry which is preliminary data.</text>
</comment>
<dbReference type="NCBIfam" id="TIGR00482">
    <property type="entry name" value="nicotinate (nicotinamide) nucleotide adenylyltransferase"/>
    <property type="match status" value="1"/>
</dbReference>
<dbReference type="PANTHER" id="PTHR39321">
    <property type="entry name" value="NICOTINATE-NUCLEOTIDE ADENYLYLTRANSFERASE-RELATED"/>
    <property type="match status" value="1"/>
</dbReference>
<keyword evidence="4 10" id="KW-0808">Transferase</keyword>
<keyword evidence="6 10" id="KW-0547">Nucleotide-binding</keyword>
<comment type="function">
    <text evidence="1 10">Catalyzes the reversible adenylation of nicotinate mononucleotide (NaMN) to nicotinic acid adenine dinucleotide (NaAD).</text>
</comment>
<dbReference type="CDD" id="cd02165">
    <property type="entry name" value="NMNAT"/>
    <property type="match status" value="1"/>
</dbReference>
<evidence type="ECO:0000259" key="11">
    <source>
        <dbReference type="Pfam" id="PF01467"/>
    </source>
</evidence>
<evidence type="ECO:0000256" key="5">
    <source>
        <dbReference type="ARBA" id="ARBA00022695"/>
    </source>
</evidence>
<keyword evidence="8 10" id="KW-0520">NAD</keyword>
<reference evidence="12 13" key="1">
    <citation type="submission" date="2024-06" db="EMBL/GenBank/DDBJ databases">
        <title>Genomic Encyclopedia of Type Strains, Phase IV (KMG-IV): sequencing the most valuable type-strain genomes for metagenomic binning, comparative biology and taxonomic classification.</title>
        <authorList>
            <person name="Goeker M."/>
        </authorList>
    </citation>
    <scope>NUCLEOTIDE SEQUENCE [LARGE SCALE GENOMIC DNA]</scope>
    <source>
        <strain evidence="12 13">DSM 29492</strain>
    </source>
</reference>
<gene>
    <name evidence="10" type="primary">nadD</name>
    <name evidence="12" type="ORF">ABID24_001087</name>
</gene>
<dbReference type="InterPro" id="IPR004821">
    <property type="entry name" value="Cyt_trans-like"/>
</dbReference>
<keyword evidence="3 10" id="KW-0662">Pyridine nucleotide biosynthesis</keyword>
<name>A0ABV2M071_9FIRM</name>
<organism evidence="12 13">
    <name type="scientific">Blautia caecimuris</name>
    <dbReference type="NCBI Taxonomy" id="1796615"/>
    <lineage>
        <taxon>Bacteria</taxon>
        <taxon>Bacillati</taxon>
        <taxon>Bacillota</taxon>
        <taxon>Clostridia</taxon>
        <taxon>Lachnospirales</taxon>
        <taxon>Lachnospiraceae</taxon>
        <taxon>Blautia</taxon>
    </lineage>
</organism>
<dbReference type="Pfam" id="PF01467">
    <property type="entry name" value="CTP_transf_like"/>
    <property type="match status" value="1"/>
</dbReference>
<proteinExistence type="inferred from homology"/>
<keyword evidence="13" id="KW-1185">Reference proteome</keyword>
<evidence type="ECO:0000256" key="4">
    <source>
        <dbReference type="ARBA" id="ARBA00022679"/>
    </source>
</evidence>
<evidence type="ECO:0000256" key="8">
    <source>
        <dbReference type="ARBA" id="ARBA00023027"/>
    </source>
</evidence>
<dbReference type="PANTHER" id="PTHR39321:SF3">
    <property type="entry name" value="PHOSPHOPANTETHEINE ADENYLYLTRANSFERASE"/>
    <property type="match status" value="1"/>
</dbReference>
<dbReference type="SUPFAM" id="SSF52374">
    <property type="entry name" value="Nucleotidylyl transferase"/>
    <property type="match status" value="1"/>
</dbReference>
<evidence type="ECO:0000256" key="2">
    <source>
        <dbReference type="ARBA" id="ARBA00005019"/>
    </source>
</evidence>
<evidence type="ECO:0000313" key="13">
    <source>
        <dbReference type="Proteomes" id="UP001549106"/>
    </source>
</evidence>
<dbReference type="EC" id="2.7.7.18" evidence="10"/>
<evidence type="ECO:0000256" key="1">
    <source>
        <dbReference type="ARBA" id="ARBA00002324"/>
    </source>
</evidence>
<dbReference type="InterPro" id="IPR014729">
    <property type="entry name" value="Rossmann-like_a/b/a_fold"/>
</dbReference>
<evidence type="ECO:0000256" key="9">
    <source>
        <dbReference type="ARBA" id="ARBA00048721"/>
    </source>
</evidence>
<accession>A0ABV2M071</accession>
<dbReference type="EMBL" id="JBEPMJ010000005">
    <property type="protein sequence ID" value="MET3749853.1"/>
    <property type="molecule type" value="Genomic_DNA"/>
</dbReference>
<dbReference type="HAMAP" id="MF_00244">
    <property type="entry name" value="NaMN_adenylyltr"/>
    <property type="match status" value="1"/>
</dbReference>
<sequence>MASHRKKIGIMGGTFDPVHVGHLILGEKAYEQLGLDRVWFMPSGNPPHKRNRQGRASNEERISMVQKAIEGNPHFELSLIEMNEDGYTYTYRTLERLKQENPDTDYYFIIGADSLYDFATWKEPARICRACTIVVAARNHVPTLSLDQEMTYLSHQYGGCFIRLDTLNIDISSQLIRQWIQEGKSLRYYVPDPVVSYIREHHIYLAPKGEPEYNG</sequence>
<keyword evidence="7 10" id="KW-0067">ATP-binding</keyword>
<comment type="catalytic activity">
    <reaction evidence="9 10">
        <text>nicotinate beta-D-ribonucleotide + ATP + H(+) = deamido-NAD(+) + diphosphate</text>
        <dbReference type="Rhea" id="RHEA:22860"/>
        <dbReference type="ChEBI" id="CHEBI:15378"/>
        <dbReference type="ChEBI" id="CHEBI:30616"/>
        <dbReference type="ChEBI" id="CHEBI:33019"/>
        <dbReference type="ChEBI" id="CHEBI:57502"/>
        <dbReference type="ChEBI" id="CHEBI:58437"/>
        <dbReference type="EC" id="2.7.7.18"/>
    </reaction>
</comment>
<evidence type="ECO:0000256" key="10">
    <source>
        <dbReference type="HAMAP-Rule" id="MF_00244"/>
    </source>
</evidence>
<protein>
    <recommendedName>
        <fullName evidence="10">Probable nicotinate-nucleotide adenylyltransferase</fullName>
        <ecNumber evidence="10">2.7.7.18</ecNumber>
    </recommendedName>
    <alternativeName>
        <fullName evidence="10">Deamido-NAD(+) diphosphorylase</fullName>
    </alternativeName>
    <alternativeName>
        <fullName evidence="10">Deamido-NAD(+) pyrophosphorylase</fullName>
    </alternativeName>
    <alternativeName>
        <fullName evidence="10">Nicotinate mononucleotide adenylyltransferase</fullName>
        <shortName evidence="10">NaMN adenylyltransferase</shortName>
    </alternativeName>
</protein>
<evidence type="ECO:0000256" key="7">
    <source>
        <dbReference type="ARBA" id="ARBA00022840"/>
    </source>
</evidence>
<dbReference type="InterPro" id="IPR005248">
    <property type="entry name" value="NadD/NMNAT"/>
</dbReference>
<comment type="similarity">
    <text evidence="10">Belongs to the NadD family.</text>
</comment>